<protein>
    <recommendedName>
        <fullName evidence="5">MalT-like TPR region domain-containing protein</fullName>
    </recommendedName>
</protein>
<dbReference type="PANTHER" id="PTHR45641:SF19">
    <property type="entry name" value="NEPHROCYSTIN-3"/>
    <property type="match status" value="1"/>
</dbReference>
<dbReference type="PROSITE" id="PS50005">
    <property type="entry name" value="TPR"/>
    <property type="match status" value="3"/>
</dbReference>
<name>A0A7S3V7N0_9STRA</name>
<dbReference type="Pfam" id="PF13424">
    <property type="entry name" value="TPR_12"/>
    <property type="match status" value="2"/>
</dbReference>
<feature type="repeat" description="TPR" evidence="3">
    <location>
        <begin position="61"/>
        <end position="94"/>
    </location>
</feature>
<dbReference type="EMBL" id="HBIO01009788">
    <property type="protein sequence ID" value="CAE0462726.1"/>
    <property type="molecule type" value="Transcribed_RNA"/>
</dbReference>
<reference evidence="4" key="1">
    <citation type="submission" date="2021-01" db="EMBL/GenBank/DDBJ databases">
        <authorList>
            <person name="Corre E."/>
            <person name="Pelletier E."/>
            <person name="Niang G."/>
            <person name="Scheremetjew M."/>
            <person name="Finn R."/>
            <person name="Kale V."/>
            <person name="Holt S."/>
            <person name="Cochrane G."/>
            <person name="Meng A."/>
            <person name="Brown T."/>
            <person name="Cohen L."/>
        </authorList>
    </citation>
    <scope>NUCLEOTIDE SEQUENCE</scope>
    <source>
        <strain evidence="4">MM31A-1</strain>
    </source>
</reference>
<evidence type="ECO:0000313" key="4">
    <source>
        <dbReference type="EMBL" id="CAE0462726.1"/>
    </source>
</evidence>
<dbReference type="AlphaFoldDB" id="A0A7S3V7N0"/>
<dbReference type="SMART" id="SM00028">
    <property type="entry name" value="TPR"/>
    <property type="match status" value="4"/>
</dbReference>
<sequence length="292" mass="32471">MSLQSITGEKTDISSFYVSNSIVENALNSYYEGQGEKALKLLATALKTQRLTLGDADICVAHTLGNIGAVYVSMGWYEEAIEVLEESLAINTKLRNDPSIKLPKGCEQINLYENLNNLGSASFLAGDYLNAMSYYQECLKDLTGGEIPGTASEIANTLFNIGNCHAVHENELDDALVAMVESLELIQANFGPEDTRCAETLERIGAIYMKKNQLEEAMNAFVEVLRITKMTLGSEHVDCAPSLYNVGLIYERKRENRRAMDSFKAAMEIYESNGVKDESIDRVRQHMMHLKI</sequence>
<evidence type="ECO:0008006" key="5">
    <source>
        <dbReference type="Google" id="ProtNLM"/>
    </source>
</evidence>
<feature type="repeat" description="TPR" evidence="3">
    <location>
        <begin position="240"/>
        <end position="273"/>
    </location>
</feature>
<evidence type="ECO:0000256" key="2">
    <source>
        <dbReference type="ARBA" id="ARBA00022803"/>
    </source>
</evidence>
<keyword evidence="1" id="KW-0677">Repeat</keyword>
<dbReference type="InterPro" id="IPR019734">
    <property type="entry name" value="TPR_rpt"/>
</dbReference>
<dbReference type="InterPro" id="IPR011990">
    <property type="entry name" value="TPR-like_helical_dom_sf"/>
</dbReference>
<dbReference type="PANTHER" id="PTHR45641">
    <property type="entry name" value="TETRATRICOPEPTIDE REPEAT PROTEIN (AFU_ORTHOLOGUE AFUA_6G03870)"/>
    <property type="match status" value="1"/>
</dbReference>
<gene>
    <name evidence="4" type="ORF">CDEB00056_LOCUS7567</name>
</gene>
<feature type="repeat" description="TPR" evidence="3">
    <location>
        <begin position="198"/>
        <end position="231"/>
    </location>
</feature>
<dbReference type="Gene3D" id="1.25.40.10">
    <property type="entry name" value="Tetratricopeptide repeat domain"/>
    <property type="match status" value="2"/>
</dbReference>
<organism evidence="4">
    <name type="scientific">Chaetoceros debilis</name>
    <dbReference type="NCBI Taxonomy" id="122233"/>
    <lineage>
        <taxon>Eukaryota</taxon>
        <taxon>Sar</taxon>
        <taxon>Stramenopiles</taxon>
        <taxon>Ochrophyta</taxon>
        <taxon>Bacillariophyta</taxon>
        <taxon>Coscinodiscophyceae</taxon>
        <taxon>Chaetocerotophycidae</taxon>
        <taxon>Chaetocerotales</taxon>
        <taxon>Chaetocerotaceae</taxon>
        <taxon>Chaetoceros</taxon>
    </lineage>
</organism>
<accession>A0A7S3V7N0</accession>
<dbReference type="SUPFAM" id="SSF48452">
    <property type="entry name" value="TPR-like"/>
    <property type="match status" value="2"/>
</dbReference>
<proteinExistence type="predicted"/>
<evidence type="ECO:0000256" key="3">
    <source>
        <dbReference type="PROSITE-ProRule" id="PRU00339"/>
    </source>
</evidence>
<keyword evidence="2 3" id="KW-0802">TPR repeat</keyword>
<dbReference type="Pfam" id="PF13181">
    <property type="entry name" value="TPR_8"/>
    <property type="match status" value="1"/>
</dbReference>
<evidence type="ECO:0000256" key="1">
    <source>
        <dbReference type="ARBA" id="ARBA00022737"/>
    </source>
</evidence>